<dbReference type="NCBIfam" id="NF006949">
    <property type="entry name" value="PRK09431.1"/>
    <property type="match status" value="1"/>
</dbReference>
<organism evidence="16 17">
    <name type="scientific">Urochloa decumbens</name>
    <dbReference type="NCBI Taxonomy" id="240449"/>
    <lineage>
        <taxon>Eukaryota</taxon>
        <taxon>Viridiplantae</taxon>
        <taxon>Streptophyta</taxon>
        <taxon>Embryophyta</taxon>
        <taxon>Tracheophyta</taxon>
        <taxon>Spermatophyta</taxon>
        <taxon>Magnoliopsida</taxon>
        <taxon>Liliopsida</taxon>
        <taxon>Poales</taxon>
        <taxon>Poaceae</taxon>
        <taxon>PACMAD clade</taxon>
        <taxon>Panicoideae</taxon>
        <taxon>Panicodae</taxon>
        <taxon>Paniceae</taxon>
        <taxon>Melinidinae</taxon>
        <taxon>Urochloa</taxon>
    </lineage>
</organism>
<dbReference type="InterPro" id="IPR017932">
    <property type="entry name" value="GATase_2_dom"/>
</dbReference>
<dbReference type="InterPro" id="IPR006426">
    <property type="entry name" value="Asn_synth_AEB"/>
</dbReference>
<sequence>MCGILAVLGCAADKRGRVLELSRRLKHRGPDWSGLRQVGDCYLSHQRLAIIDPASGDQPLYNEDRSVVVTVNGEIYNHERLRTQLSASGHLFRTGSDCEVIAHLYEEHGEGFVDMLDGVFSFVLLDTRNEGASSFMAARDAIGVTPLYIGWGVDGSVWISSEMKALHDECEHFEIFPPGHLYSSKSGDFSRWYNPPWYDHDVIPSVPYDPLALRTAFEKAVTKRLMTDVPFGVLLSGGLDSSLVAAVAVRHLAGTAAARRWGTKLHSFCVGLEGSPDLKAAREVAEHLGTLHHEFRFTVQDGIDAVEDVIYHTETYDVTTVRASTPMFLMSRKIKSLGVKMVISGEGSDEIFGGYLYFHKAPNKEELHRETCRKIKALHQYDCLRANKATSAWGLEARVPFLDKDFINHAMAIDPDWKMIRPDLGRIEKWVLRKAFDDEEQPFLPKHILYRQKEQFSDGVGYSWIDGLKDHAASNVSDKMLSNAKFIFPHNTPTTKEAYYYRMIFERLFPQKPAILTVPGGPSVACSTAKAVEWDAHWSGNLDPSGRAALGVHLAAYHHGDRQQQQNNTPASMAAGAKKARTMSKLTTTPHGVTIEG</sequence>
<evidence type="ECO:0000313" key="17">
    <source>
        <dbReference type="Proteomes" id="UP001497457"/>
    </source>
</evidence>
<feature type="binding site" evidence="12">
    <location>
        <position position="97"/>
    </location>
    <ligand>
        <name>L-glutamine</name>
        <dbReference type="ChEBI" id="CHEBI:58359"/>
    </ligand>
</feature>
<comment type="catalytic activity">
    <reaction evidence="8 10">
        <text>L-aspartate + L-glutamine + ATP + H2O = L-asparagine + L-glutamate + AMP + diphosphate + H(+)</text>
        <dbReference type="Rhea" id="RHEA:12228"/>
        <dbReference type="ChEBI" id="CHEBI:15377"/>
        <dbReference type="ChEBI" id="CHEBI:15378"/>
        <dbReference type="ChEBI" id="CHEBI:29985"/>
        <dbReference type="ChEBI" id="CHEBI:29991"/>
        <dbReference type="ChEBI" id="CHEBI:30616"/>
        <dbReference type="ChEBI" id="CHEBI:33019"/>
        <dbReference type="ChEBI" id="CHEBI:58048"/>
        <dbReference type="ChEBI" id="CHEBI:58359"/>
        <dbReference type="ChEBI" id="CHEBI:456215"/>
        <dbReference type="EC" id="6.3.5.4"/>
    </reaction>
</comment>
<feature type="binding site" evidence="12">
    <location>
        <position position="234"/>
    </location>
    <ligand>
        <name>ATP</name>
        <dbReference type="ChEBI" id="CHEBI:30616"/>
    </ligand>
</feature>
<dbReference type="Gene3D" id="3.40.50.620">
    <property type="entry name" value="HUPs"/>
    <property type="match status" value="1"/>
</dbReference>
<evidence type="ECO:0000256" key="2">
    <source>
        <dbReference type="ARBA" id="ARBA00022598"/>
    </source>
</evidence>
<keyword evidence="6 11" id="KW-0061">Asparagine biosynthesis</keyword>
<gene>
    <name evidence="16" type="ORF">URODEC1_LOCUS85262</name>
</gene>
<name>A0ABC9DIJ7_9POAL</name>
<reference evidence="16 17" key="2">
    <citation type="submission" date="2024-10" db="EMBL/GenBank/DDBJ databases">
        <authorList>
            <person name="Ryan C."/>
        </authorList>
    </citation>
    <scope>NUCLEOTIDE SEQUENCE [LARGE SCALE GENOMIC DNA]</scope>
</reference>
<dbReference type="InterPro" id="IPR001962">
    <property type="entry name" value="Asn_synthase"/>
</dbReference>
<evidence type="ECO:0000256" key="11">
    <source>
        <dbReference type="PIRSR" id="PIRSR001589-1"/>
    </source>
</evidence>
<feature type="binding site" evidence="12">
    <location>
        <position position="270"/>
    </location>
    <ligand>
        <name>ATP</name>
        <dbReference type="ChEBI" id="CHEBI:30616"/>
    </ligand>
</feature>
<dbReference type="EMBL" id="OZ075143">
    <property type="protein sequence ID" value="CAL5038943.1"/>
    <property type="molecule type" value="Genomic_DNA"/>
</dbReference>
<keyword evidence="3 11" id="KW-0028">Amino-acid biosynthesis</keyword>
<dbReference type="EC" id="6.3.5.4" evidence="10"/>
<feature type="domain" description="Glutamine amidotransferase type-2" evidence="15">
    <location>
        <begin position="2"/>
        <end position="187"/>
    </location>
</feature>
<dbReference type="InterPro" id="IPR029055">
    <property type="entry name" value="Ntn_hydrolases_N"/>
</dbReference>
<evidence type="ECO:0000259" key="15">
    <source>
        <dbReference type="PROSITE" id="PS51278"/>
    </source>
</evidence>
<dbReference type="Gene3D" id="3.60.20.10">
    <property type="entry name" value="Glutamine Phosphoribosylpyrophosphate, subunit 1, domain 1"/>
    <property type="match status" value="1"/>
</dbReference>
<keyword evidence="7 11" id="KW-0315">Glutamine amidotransferase</keyword>
<evidence type="ECO:0000313" key="16">
    <source>
        <dbReference type="EMBL" id="CAL5038943.1"/>
    </source>
</evidence>
<evidence type="ECO:0000256" key="4">
    <source>
        <dbReference type="ARBA" id="ARBA00022741"/>
    </source>
</evidence>
<dbReference type="Proteomes" id="UP001497457">
    <property type="component" value="Chromosome 33rd"/>
</dbReference>
<dbReference type="GO" id="GO:0006529">
    <property type="term" value="P:asparagine biosynthetic process"/>
    <property type="evidence" value="ECO:0007669"/>
    <property type="project" value="UniProtKB-KW"/>
</dbReference>
<evidence type="ECO:0000256" key="1">
    <source>
        <dbReference type="ARBA" id="ARBA00005187"/>
    </source>
</evidence>
<dbReference type="InterPro" id="IPR033738">
    <property type="entry name" value="AsnB_N"/>
</dbReference>
<evidence type="ECO:0000256" key="5">
    <source>
        <dbReference type="ARBA" id="ARBA00022840"/>
    </source>
</evidence>
<dbReference type="SUPFAM" id="SSF52402">
    <property type="entry name" value="Adenine nucleotide alpha hydrolases-like"/>
    <property type="match status" value="1"/>
</dbReference>
<dbReference type="InterPro" id="IPR014729">
    <property type="entry name" value="Rossmann-like_a/b/a_fold"/>
</dbReference>
<dbReference type="GO" id="GO:0004066">
    <property type="term" value="F:asparagine synthase (glutamine-hydrolyzing) activity"/>
    <property type="evidence" value="ECO:0007669"/>
    <property type="project" value="UniProtKB-EC"/>
</dbReference>
<dbReference type="Pfam" id="PF00733">
    <property type="entry name" value="Asn_synthase"/>
    <property type="match status" value="1"/>
</dbReference>
<dbReference type="CDD" id="cd01991">
    <property type="entry name" value="Asn_synthase_B_C"/>
    <property type="match status" value="1"/>
</dbReference>
<evidence type="ECO:0000256" key="7">
    <source>
        <dbReference type="ARBA" id="ARBA00022962"/>
    </source>
</evidence>
<keyword evidence="5 10" id="KW-0067">ATP-binding</keyword>
<evidence type="ECO:0000256" key="9">
    <source>
        <dbReference type="ARBA" id="ARBA00060016"/>
    </source>
</evidence>
<dbReference type="PROSITE" id="PS51278">
    <property type="entry name" value="GATASE_TYPE_2"/>
    <property type="match status" value="1"/>
</dbReference>
<comment type="pathway">
    <text evidence="1">Amino-acid biosynthesis; L-asparagine biosynthesis; L-asparagine from L-aspartate (L-Gln route): step 1/1.</text>
</comment>
<evidence type="ECO:0000256" key="10">
    <source>
        <dbReference type="PIRNR" id="PIRNR001589"/>
    </source>
</evidence>
<evidence type="ECO:0000256" key="13">
    <source>
        <dbReference type="PIRSR" id="PIRSR001589-3"/>
    </source>
</evidence>
<accession>A0ABC9DIJ7</accession>
<evidence type="ECO:0000256" key="3">
    <source>
        <dbReference type="ARBA" id="ARBA00022605"/>
    </source>
</evidence>
<dbReference type="GO" id="GO:0006950">
    <property type="term" value="P:response to stress"/>
    <property type="evidence" value="ECO:0007669"/>
    <property type="project" value="UniProtKB-ARBA"/>
</dbReference>
<protein>
    <recommendedName>
        <fullName evidence="10">Asparagine synthetase [glutamine-hydrolyzing]</fullName>
        <ecNumber evidence="10">6.3.5.4</ecNumber>
    </recommendedName>
</protein>
<dbReference type="InterPro" id="IPR050795">
    <property type="entry name" value="Asn_Synthetase"/>
</dbReference>
<feature type="active site" description="For GATase activity" evidence="11">
    <location>
        <position position="2"/>
    </location>
</feature>
<dbReference type="PANTHER" id="PTHR11772:SF48">
    <property type="entry name" value="ASPARAGINE SYNTHETASE [GLUTAMINE-HYDROLYZING] 1"/>
    <property type="match status" value="1"/>
</dbReference>
<evidence type="ECO:0000256" key="6">
    <source>
        <dbReference type="ARBA" id="ARBA00022888"/>
    </source>
</evidence>
<feature type="binding site" evidence="12">
    <location>
        <begin position="344"/>
        <end position="345"/>
    </location>
    <ligand>
        <name>ATP</name>
        <dbReference type="ChEBI" id="CHEBI:30616"/>
    </ligand>
</feature>
<dbReference type="AlphaFoldDB" id="A0ABC9DIJ7"/>
<feature type="region of interest" description="Disordered" evidence="14">
    <location>
        <begin position="560"/>
        <end position="597"/>
    </location>
</feature>
<dbReference type="SUPFAM" id="SSF56235">
    <property type="entry name" value="N-terminal nucleophile aminohydrolases (Ntn hydrolases)"/>
    <property type="match status" value="1"/>
</dbReference>
<comment type="function">
    <text evidence="9">Essential for nitrogen assimilation, distribution and remobilization within the plant via the phloem.</text>
</comment>
<proteinExistence type="predicted"/>
<dbReference type="NCBIfam" id="TIGR01536">
    <property type="entry name" value="asn_synth_AEB"/>
    <property type="match status" value="1"/>
</dbReference>
<keyword evidence="17" id="KW-1185">Reference proteome</keyword>
<dbReference type="FunFam" id="3.40.50.620:FF:000055">
    <property type="entry name" value="Asparagine synthetase [glutamine-hydrolyzing]"/>
    <property type="match status" value="1"/>
</dbReference>
<dbReference type="Pfam" id="PF13537">
    <property type="entry name" value="GATase_7"/>
    <property type="match status" value="1"/>
</dbReference>
<evidence type="ECO:0000256" key="14">
    <source>
        <dbReference type="SAM" id="MobiDB-lite"/>
    </source>
</evidence>
<dbReference type="FunFam" id="3.60.20.10:FF:000024">
    <property type="entry name" value="Asparagine synthetase [glutamine-hydrolyzing]"/>
    <property type="match status" value="1"/>
</dbReference>
<evidence type="ECO:0000256" key="12">
    <source>
        <dbReference type="PIRSR" id="PIRSR001589-2"/>
    </source>
</evidence>
<keyword evidence="4 10" id="KW-0547">Nucleotide-binding</keyword>
<feature type="site" description="Important for beta-aspartyl-AMP intermediate formation" evidence="13">
    <location>
        <position position="346"/>
    </location>
</feature>
<reference evidence="17" key="1">
    <citation type="submission" date="2024-06" db="EMBL/GenBank/DDBJ databases">
        <authorList>
            <person name="Ryan C."/>
        </authorList>
    </citation>
    <scope>NUCLEOTIDE SEQUENCE [LARGE SCALE GENOMIC DNA]</scope>
</reference>
<dbReference type="GO" id="GO:0005524">
    <property type="term" value="F:ATP binding"/>
    <property type="evidence" value="ECO:0007669"/>
    <property type="project" value="UniProtKB-KW"/>
</dbReference>
<dbReference type="PIRSF" id="PIRSF001589">
    <property type="entry name" value="Asn_synthetase_glu-h"/>
    <property type="match status" value="1"/>
</dbReference>
<dbReference type="CDD" id="cd00712">
    <property type="entry name" value="AsnB"/>
    <property type="match status" value="1"/>
</dbReference>
<dbReference type="PANTHER" id="PTHR11772">
    <property type="entry name" value="ASPARAGINE SYNTHETASE"/>
    <property type="match status" value="1"/>
</dbReference>
<evidence type="ECO:0000256" key="8">
    <source>
        <dbReference type="ARBA" id="ARBA00048741"/>
    </source>
</evidence>
<keyword evidence="2" id="KW-0436">Ligase</keyword>